<sequence length="69" mass="8251">MKGLKDYFLILGGYTNILLKSDLEGIESEQIRVEMRENLVMEFWRMLIYMLPLERVERAIEEFAEMSAF</sequence>
<evidence type="ECO:0000313" key="1">
    <source>
        <dbReference type="EMBL" id="AIY90228.1"/>
    </source>
</evidence>
<dbReference type="Proteomes" id="UP000030624">
    <property type="component" value="Chromosome"/>
</dbReference>
<reference evidence="1 2" key="1">
    <citation type="journal article" date="2015" name="Appl. Environ. Microbiol.">
        <title>The Geoglobus acetivorans genome: Fe(III) reduction, acetate utilization, autotrophic growth, and degradation of aromatic compounds in a hyperthermophilic archaeon.</title>
        <authorList>
            <person name="Mardanov A.V."/>
            <person name="Slododkina G.B."/>
            <person name="Slobodkin A.I."/>
            <person name="Beletsky A.V."/>
            <person name="Gavrilov S.N."/>
            <person name="Kublanov I.V."/>
            <person name="Bonch-Osmolovskaya E.A."/>
            <person name="Skryabin K.G."/>
            <person name="Ravin N.V."/>
        </authorList>
    </citation>
    <scope>NUCLEOTIDE SEQUENCE [LARGE SCALE GENOMIC DNA]</scope>
    <source>
        <strain evidence="1 2">SBH6</strain>
    </source>
</reference>
<evidence type="ECO:0000313" key="2">
    <source>
        <dbReference type="Proteomes" id="UP000030624"/>
    </source>
</evidence>
<dbReference type="HOGENOM" id="CLU_2765876_0_0_2"/>
<organism evidence="1 2">
    <name type="scientific">Geoglobus acetivorans</name>
    <dbReference type="NCBI Taxonomy" id="565033"/>
    <lineage>
        <taxon>Archaea</taxon>
        <taxon>Methanobacteriati</taxon>
        <taxon>Methanobacteriota</taxon>
        <taxon>Archaeoglobi</taxon>
        <taxon>Archaeoglobales</taxon>
        <taxon>Archaeoglobaceae</taxon>
        <taxon>Geoglobus</taxon>
    </lineage>
</organism>
<dbReference type="KEGG" id="gac:GACE_1188"/>
<name>A0A0A7GEE6_GEOAI</name>
<proteinExistence type="predicted"/>
<gene>
    <name evidence="1" type="ORF">GACE_1188</name>
</gene>
<protein>
    <submittedName>
        <fullName evidence="1">Uncharacterized protein</fullName>
    </submittedName>
</protein>
<accession>A0A0A7GEE6</accession>
<dbReference type="STRING" id="565033.GACE_1188"/>
<dbReference type="AlphaFoldDB" id="A0A0A7GEE6"/>
<dbReference type="EMBL" id="CP009552">
    <property type="protein sequence ID" value="AIY90228.1"/>
    <property type="molecule type" value="Genomic_DNA"/>
</dbReference>